<keyword evidence="3" id="KW-1185">Reference proteome</keyword>
<evidence type="ECO:0000313" key="3">
    <source>
        <dbReference type="Proteomes" id="UP001168883"/>
    </source>
</evidence>
<dbReference type="Proteomes" id="UP001168883">
    <property type="component" value="Unassembled WGS sequence"/>
</dbReference>
<proteinExistence type="predicted"/>
<comment type="caution">
    <text evidence="2">The sequence shown here is derived from an EMBL/GenBank/DDBJ whole genome shotgun (WGS) entry which is preliminary data.</text>
</comment>
<sequence>MKMKKVAIAVSALAALTVSASAFAQSTATIPATAEPGTIITYDAHNNAQIKNFEFKENSDPAAQPASESAKVSNGPAYEKENAIVAQVKEEAKSLPVFKVPDPVLPAPQPGMIVYYDGMGLPTKVVDAQGKTIGLSKWTPPKNGTYEWKSNKLTITDKYVLGEGNVTWYDGVGQTGADNKKLTNDNCATKMDYDRPPYNTEIRVRNLDNDKVANVYKADVGSLPNAVLDIMPDKMSKDFGAKVDKKKNTGRFNGRTYYEK</sequence>
<organism evidence="2 3">
    <name type="scientific">Paenibacillus ehimensis</name>
    <dbReference type="NCBI Taxonomy" id="79264"/>
    <lineage>
        <taxon>Bacteria</taxon>
        <taxon>Bacillati</taxon>
        <taxon>Bacillota</taxon>
        <taxon>Bacilli</taxon>
        <taxon>Bacillales</taxon>
        <taxon>Paenibacillaceae</taxon>
        <taxon>Paenibacillus</taxon>
    </lineage>
</organism>
<reference evidence="2" key="1">
    <citation type="submission" date="2023-07" db="EMBL/GenBank/DDBJ databases">
        <authorList>
            <person name="Aktuganov G."/>
            <person name="Boyko T."/>
            <person name="Delegan Y."/>
            <person name="Galimzianova N."/>
            <person name="Gilvanova E."/>
            <person name="Korobov V."/>
            <person name="Kuzmina L."/>
            <person name="Melentiev A."/>
            <person name="Milman P."/>
            <person name="Ryabova A."/>
            <person name="Stupak E."/>
            <person name="Yasakov T."/>
            <person name="Zharikova N."/>
            <person name="Zhurenko E."/>
        </authorList>
    </citation>
    <scope>NUCLEOTIDE SEQUENCE</scope>
    <source>
        <strain evidence="2">IB-739</strain>
    </source>
</reference>
<feature type="signal peptide" evidence="1">
    <location>
        <begin position="1"/>
        <end position="24"/>
    </location>
</feature>
<gene>
    <name evidence="2" type="ORF">Q3C12_05435</name>
</gene>
<dbReference type="EMBL" id="JAUMKJ010000005">
    <property type="protein sequence ID" value="MDO3676438.1"/>
    <property type="molecule type" value="Genomic_DNA"/>
</dbReference>
<evidence type="ECO:0000256" key="1">
    <source>
        <dbReference type="SAM" id="SignalP"/>
    </source>
</evidence>
<name>A0ABT8V4S1_9BACL</name>
<dbReference type="RefSeq" id="WP_302877465.1">
    <property type="nucleotide sequence ID" value="NZ_JAUMKJ010000005.1"/>
</dbReference>
<protein>
    <submittedName>
        <fullName evidence="2">Uncharacterized protein</fullName>
    </submittedName>
</protein>
<keyword evidence="1" id="KW-0732">Signal</keyword>
<feature type="chain" id="PRO_5045919229" evidence="1">
    <location>
        <begin position="25"/>
        <end position="260"/>
    </location>
</feature>
<evidence type="ECO:0000313" key="2">
    <source>
        <dbReference type="EMBL" id="MDO3676438.1"/>
    </source>
</evidence>
<accession>A0ABT8V4S1</accession>